<dbReference type="RefSeq" id="WP_145219557.1">
    <property type="nucleotide sequence ID" value="NZ_CP036269.1"/>
</dbReference>
<dbReference type="CDD" id="cd02801">
    <property type="entry name" value="DUS_like_FMN"/>
    <property type="match status" value="1"/>
</dbReference>
<dbReference type="Pfam" id="PF01207">
    <property type="entry name" value="Dus"/>
    <property type="match status" value="1"/>
</dbReference>
<evidence type="ECO:0000256" key="1">
    <source>
        <dbReference type="ARBA" id="ARBA00001917"/>
    </source>
</evidence>
<feature type="domain" description="DUS-like FMN-binding" evidence="15">
    <location>
        <begin position="27"/>
        <end position="304"/>
    </location>
</feature>
<evidence type="ECO:0000256" key="11">
    <source>
        <dbReference type="ARBA" id="ARBA00048802"/>
    </source>
</evidence>
<dbReference type="Gene3D" id="3.20.20.70">
    <property type="entry name" value="Aldolase class I"/>
    <property type="match status" value="1"/>
</dbReference>
<evidence type="ECO:0000256" key="3">
    <source>
        <dbReference type="ARBA" id="ARBA00022555"/>
    </source>
</evidence>
<evidence type="ECO:0000313" key="17">
    <source>
        <dbReference type="Proteomes" id="UP000317171"/>
    </source>
</evidence>
<keyword evidence="5 12" id="KW-0288">FMN</keyword>
<dbReference type="Proteomes" id="UP000317171">
    <property type="component" value="Chromosome"/>
</dbReference>
<evidence type="ECO:0000259" key="15">
    <source>
        <dbReference type="Pfam" id="PF01207"/>
    </source>
</evidence>
<keyword evidence="6 12" id="KW-0819">tRNA processing</keyword>
<dbReference type="InterPro" id="IPR024036">
    <property type="entry name" value="tRNA-dHydroUridine_Synthase_C"/>
</dbReference>
<dbReference type="PIRSF" id="PIRSF006621">
    <property type="entry name" value="Dus"/>
    <property type="match status" value="1"/>
</dbReference>
<name>A0A517RK31_9PLAN</name>
<dbReference type="GO" id="GO:0000049">
    <property type="term" value="F:tRNA binding"/>
    <property type="evidence" value="ECO:0007669"/>
    <property type="project" value="UniProtKB-KW"/>
</dbReference>
<feature type="binding site" evidence="14">
    <location>
        <position position="153"/>
    </location>
    <ligand>
        <name>FMN</name>
        <dbReference type="ChEBI" id="CHEBI:58210"/>
    </ligand>
</feature>
<sequence length="356" mass="39264">MSVIKWSSTESPEIQIGNRRLSSRYFLSPLAGYTQHAFRVALRELGGVGLCTTDLVLASQMLSRSRKAKALLKTSPEDNPLTVQIFSGIAKELVIGARWLEEQGYKAVDINMGCPMAKINGNGGGARIMCAPDAACQMVADVVDAVSIPVTVKMRLGWDRDSITAPLLAREFEKAGVAAITIHGRTRNQGFGGTVDLDGIRQTVEAVQQIPVVGNGDVCTVEDAFHMRNETGCEAVSIGRGAMMDPWIFRKIQQAVQGEEPVSEPTREEQLQFLVRHFTLMVDQHDDYGCLLIRKFAAWYGARLGIPEDLEDRLRRVQSIDEFHDIVGHIQLRHGERASSVPTALIKTPNGPVERW</sequence>
<evidence type="ECO:0000256" key="8">
    <source>
        <dbReference type="ARBA" id="ARBA00022884"/>
    </source>
</evidence>
<proteinExistence type="inferred from homology"/>
<keyword evidence="17" id="KW-1185">Reference proteome</keyword>
<dbReference type="PANTHER" id="PTHR45846:SF1">
    <property type="entry name" value="TRNA-DIHYDROURIDINE(47) SYNTHASE [NAD(P)(+)]-LIKE"/>
    <property type="match status" value="1"/>
</dbReference>
<keyword evidence="3" id="KW-0820">tRNA-binding</keyword>
<feature type="active site" description="Proton donor" evidence="13">
    <location>
        <position position="114"/>
    </location>
</feature>
<evidence type="ECO:0000256" key="12">
    <source>
        <dbReference type="PIRNR" id="PIRNR006621"/>
    </source>
</evidence>
<evidence type="ECO:0000256" key="7">
    <source>
        <dbReference type="ARBA" id="ARBA00022857"/>
    </source>
</evidence>
<gene>
    <name evidence="16" type="primary">dusC_1</name>
    <name evidence="16" type="ORF">Pan241w_43550</name>
</gene>
<keyword evidence="4 12" id="KW-0285">Flavoprotein</keyword>
<dbReference type="InterPro" id="IPR018517">
    <property type="entry name" value="tRNA_hU_synthase_CS"/>
</dbReference>
<keyword evidence="9 12" id="KW-0560">Oxidoreductase</keyword>
<dbReference type="EC" id="1.3.1.-" evidence="12"/>
<evidence type="ECO:0000313" key="16">
    <source>
        <dbReference type="EMBL" id="QDT44247.1"/>
    </source>
</evidence>
<comment type="similarity">
    <text evidence="12">Belongs to the dus family.</text>
</comment>
<dbReference type="KEGG" id="gaz:Pan241w_43550"/>
<feature type="binding site" evidence="14">
    <location>
        <begin position="239"/>
        <end position="240"/>
    </location>
    <ligand>
        <name>FMN</name>
        <dbReference type="ChEBI" id="CHEBI:58210"/>
    </ligand>
</feature>
<keyword evidence="14" id="KW-0547">Nucleotide-binding</keyword>
<dbReference type="AlphaFoldDB" id="A0A517RK31"/>
<feature type="binding site" evidence="14">
    <location>
        <position position="183"/>
    </location>
    <ligand>
        <name>FMN</name>
        <dbReference type="ChEBI" id="CHEBI:58210"/>
    </ligand>
</feature>
<evidence type="ECO:0000256" key="10">
    <source>
        <dbReference type="ARBA" id="ARBA00048205"/>
    </source>
</evidence>
<evidence type="ECO:0000256" key="6">
    <source>
        <dbReference type="ARBA" id="ARBA00022694"/>
    </source>
</evidence>
<dbReference type="GO" id="GO:0050660">
    <property type="term" value="F:flavin adenine dinucleotide binding"/>
    <property type="evidence" value="ECO:0007669"/>
    <property type="project" value="InterPro"/>
</dbReference>
<dbReference type="PROSITE" id="PS01136">
    <property type="entry name" value="UPF0034"/>
    <property type="match status" value="1"/>
</dbReference>
<evidence type="ECO:0000256" key="9">
    <source>
        <dbReference type="ARBA" id="ARBA00023002"/>
    </source>
</evidence>
<dbReference type="GO" id="GO:0017150">
    <property type="term" value="F:tRNA dihydrouridine synthase activity"/>
    <property type="evidence" value="ECO:0007669"/>
    <property type="project" value="InterPro"/>
</dbReference>
<organism evidence="16 17">
    <name type="scientific">Gimesia alba</name>
    <dbReference type="NCBI Taxonomy" id="2527973"/>
    <lineage>
        <taxon>Bacteria</taxon>
        <taxon>Pseudomonadati</taxon>
        <taxon>Planctomycetota</taxon>
        <taxon>Planctomycetia</taxon>
        <taxon>Planctomycetales</taxon>
        <taxon>Planctomycetaceae</taxon>
        <taxon>Gimesia</taxon>
    </lineage>
</organism>
<comment type="catalytic activity">
    <reaction evidence="11">
        <text>a 5,6-dihydrouridine in tRNA + NAD(+) = a uridine in tRNA + NADH + H(+)</text>
        <dbReference type="Rhea" id="RHEA:54452"/>
        <dbReference type="Rhea" id="RHEA-COMP:13339"/>
        <dbReference type="Rhea" id="RHEA-COMP:13887"/>
        <dbReference type="ChEBI" id="CHEBI:15378"/>
        <dbReference type="ChEBI" id="CHEBI:57540"/>
        <dbReference type="ChEBI" id="CHEBI:57945"/>
        <dbReference type="ChEBI" id="CHEBI:65315"/>
        <dbReference type="ChEBI" id="CHEBI:74443"/>
    </reaction>
</comment>
<reference evidence="16 17" key="1">
    <citation type="submission" date="2019-02" db="EMBL/GenBank/DDBJ databases">
        <title>Deep-cultivation of Planctomycetes and their phenomic and genomic characterization uncovers novel biology.</title>
        <authorList>
            <person name="Wiegand S."/>
            <person name="Jogler M."/>
            <person name="Boedeker C."/>
            <person name="Pinto D."/>
            <person name="Vollmers J."/>
            <person name="Rivas-Marin E."/>
            <person name="Kohn T."/>
            <person name="Peeters S.H."/>
            <person name="Heuer A."/>
            <person name="Rast P."/>
            <person name="Oberbeckmann S."/>
            <person name="Bunk B."/>
            <person name="Jeske O."/>
            <person name="Meyerdierks A."/>
            <person name="Storesund J.E."/>
            <person name="Kallscheuer N."/>
            <person name="Luecker S."/>
            <person name="Lage O.M."/>
            <person name="Pohl T."/>
            <person name="Merkel B.J."/>
            <person name="Hornburger P."/>
            <person name="Mueller R.-W."/>
            <person name="Bruemmer F."/>
            <person name="Labrenz M."/>
            <person name="Spormann A.M."/>
            <person name="Op den Camp H."/>
            <person name="Overmann J."/>
            <person name="Amann R."/>
            <person name="Jetten M.S.M."/>
            <person name="Mascher T."/>
            <person name="Medema M.H."/>
            <person name="Devos D.P."/>
            <person name="Kaster A.-K."/>
            <person name="Ovreas L."/>
            <person name="Rohde M."/>
            <person name="Galperin M.Y."/>
            <person name="Jogler C."/>
        </authorList>
    </citation>
    <scope>NUCLEOTIDE SEQUENCE [LARGE SCALE GENOMIC DNA]</scope>
    <source>
        <strain evidence="16 17">Pan241w</strain>
    </source>
</reference>
<dbReference type="EMBL" id="CP036269">
    <property type="protein sequence ID" value="QDT44247.1"/>
    <property type="molecule type" value="Genomic_DNA"/>
</dbReference>
<keyword evidence="8" id="KW-0694">RNA-binding</keyword>
<evidence type="ECO:0000256" key="2">
    <source>
        <dbReference type="ARBA" id="ARBA00002790"/>
    </source>
</evidence>
<dbReference type="SUPFAM" id="SSF51395">
    <property type="entry name" value="FMN-linked oxidoreductases"/>
    <property type="match status" value="1"/>
</dbReference>
<comment type="catalytic activity">
    <reaction evidence="10">
        <text>a 5,6-dihydrouridine in tRNA + NADP(+) = a uridine in tRNA + NADPH + H(+)</text>
        <dbReference type="Rhea" id="RHEA:23624"/>
        <dbReference type="Rhea" id="RHEA-COMP:13339"/>
        <dbReference type="Rhea" id="RHEA-COMP:13887"/>
        <dbReference type="ChEBI" id="CHEBI:15378"/>
        <dbReference type="ChEBI" id="CHEBI:57783"/>
        <dbReference type="ChEBI" id="CHEBI:58349"/>
        <dbReference type="ChEBI" id="CHEBI:65315"/>
        <dbReference type="ChEBI" id="CHEBI:74443"/>
    </reaction>
</comment>
<keyword evidence="7" id="KW-0521">NADP</keyword>
<dbReference type="OrthoDB" id="9764501at2"/>
<dbReference type="PANTHER" id="PTHR45846">
    <property type="entry name" value="TRNA-DIHYDROURIDINE(47) SYNTHASE [NAD(P)(+)]-LIKE"/>
    <property type="match status" value="1"/>
</dbReference>
<dbReference type="InterPro" id="IPR001269">
    <property type="entry name" value="DUS_fam"/>
</dbReference>
<dbReference type="InterPro" id="IPR035587">
    <property type="entry name" value="DUS-like_FMN-bd"/>
</dbReference>
<comment type="cofactor">
    <cofactor evidence="1 12 14">
        <name>FMN</name>
        <dbReference type="ChEBI" id="CHEBI:58210"/>
    </cofactor>
</comment>
<evidence type="ECO:0000256" key="5">
    <source>
        <dbReference type="ARBA" id="ARBA00022643"/>
    </source>
</evidence>
<accession>A0A517RK31</accession>
<evidence type="ECO:0000256" key="4">
    <source>
        <dbReference type="ARBA" id="ARBA00022630"/>
    </source>
</evidence>
<dbReference type="Gene3D" id="1.10.1200.80">
    <property type="entry name" value="Putative flavin oxidoreducatase, domain 2"/>
    <property type="match status" value="1"/>
</dbReference>
<dbReference type="InterPro" id="IPR013785">
    <property type="entry name" value="Aldolase_TIM"/>
</dbReference>
<evidence type="ECO:0000256" key="14">
    <source>
        <dbReference type="PIRSR" id="PIRSR006621-2"/>
    </source>
</evidence>
<protein>
    <recommendedName>
        <fullName evidence="12">tRNA-dihydrouridine synthase</fullName>
        <ecNumber evidence="12">1.3.1.-</ecNumber>
    </recommendedName>
</protein>
<comment type="function">
    <text evidence="2 12">Catalyzes the synthesis of 5,6-dihydrouridine (D), a modified base found in the D-loop of most tRNAs, via the reduction of the C5-C6 double bond in target uridines.</text>
</comment>
<feature type="binding site" evidence="14">
    <location>
        <position position="84"/>
    </location>
    <ligand>
        <name>FMN</name>
        <dbReference type="ChEBI" id="CHEBI:58210"/>
    </ligand>
</feature>
<evidence type="ECO:0000256" key="13">
    <source>
        <dbReference type="PIRSR" id="PIRSR006621-1"/>
    </source>
</evidence>